<evidence type="ECO:0000313" key="2">
    <source>
        <dbReference type="Proteomes" id="UP000471521"/>
    </source>
</evidence>
<comment type="caution">
    <text evidence="1">The sequence shown here is derived from an EMBL/GenBank/DDBJ whole genome shotgun (WGS) entry which is preliminary data.</text>
</comment>
<evidence type="ECO:0000313" key="1">
    <source>
        <dbReference type="EMBL" id="MXR22578.1"/>
    </source>
</evidence>
<sequence>MRIRDRSRLAGTPARSTAIACVEAGIDAARPGSALADQVAIDGDCLHVVEECYDLAAHD</sequence>
<gene>
    <name evidence="1" type="ORF">GRX66_19105</name>
</gene>
<proteinExistence type="predicted"/>
<dbReference type="EMBL" id="WUUU01000339">
    <property type="protein sequence ID" value="MXR22578.1"/>
    <property type="molecule type" value="Genomic_DNA"/>
</dbReference>
<keyword evidence="1" id="KW-0808">Transferase</keyword>
<dbReference type="GO" id="GO:0016301">
    <property type="term" value="F:kinase activity"/>
    <property type="evidence" value="ECO:0007669"/>
    <property type="project" value="UniProtKB-KW"/>
</dbReference>
<dbReference type="AlphaFoldDB" id="A0A6B0SLF5"/>
<accession>A0A6B0SLF5</accession>
<dbReference type="Proteomes" id="UP000471521">
    <property type="component" value="Unassembled WGS sequence"/>
</dbReference>
<feature type="non-terminal residue" evidence="1">
    <location>
        <position position="59"/>
    </location>
</feature>
<keyword evidence="1" id="KW-0418">Kinase</keyword>
<protein>
    <submittedName>
        <fullName evidence="1">Glycerate kinase</fullName>
    </submittedName>
</protein>
<name>A0A6B0SLF5_9EURY</name>
<reference evidence="1 2" key="1">
    <citation type="submission" date="2019-12" db="EMBL/GenBank/DDBJ databases">
        <title>Isolation and characterization of three novel carbon monoxide-oxidizing members of Halobacteria from salione crusts and soils.</title>
        <authorList>
            <person name="Myers M.R."/>
            <person name="King G.M."/>
        </authorList>
    </citation>
    <scope>NUCLEOTIDE SEQUENCE [LARGE SCALE GENOMIC DNA]</scope>
    <source>
        <strain evidence="1 2">PCN9</strain>
    </source>
</reference>
<keyword evidence="2" id="KW-1185">Reference proteome</keyword>
<organism evidence="1 2">
    <name type="scientific">Halobacterium bonnevillei</name>
    <dbReference type="NCBI Taxonomy" id="2692200"/>
    <lineage>
        <taxon>Archaea</taxon>
        <taxon>Methanobacteriati</taxon>
        <taxon>Methanobacteriota</taxon>
        <taxon>Stenosarchaea group</taxon>
        <taxon>Halobacteria</taxon>
        <taxon>Halobacteriales</taxon>
        <taxon>Halobacteriaceae</taxon>
        <taxon>Halobacterium</taxon>
    </lineage>
</organism>